<dbReference type="InterPro" id="IPR011663">
    <property type="entry name" value="UTRA"/>
</dbReference>
<dbReference type="EMBL" id="JXXR01000026">
    <property type="protein sequence ID" value="KJY67627.1"/>
    <property type="molecule type" value="Genomic_DNA"/>
</dbReference>
<evidence type="ECO:0000256" key="3">
    <source>
        <dbReference type="ARBA" id="ARBA00023163"/>
    </source>
</evidence>
<dbReference type="EMBL" id="VTXP01000020">
    <property type="protein sequence ID" value="NOJ25780.1"/>
    <property type="molecule type" value="Genomic_DNA"/>
</dbReference>
<dbReference type="SUPFAM" id="SSF64288">
    <property type="entry name" value="Chorismate lyase-like"/>
    <property type="match status" value="1"/>
</dbReference>
<protein>
    <submittedName>
        <fullName evidence="5">GntR family transcriptional regulator</fullName>
    </submittedName>
</protein>
<evidence type="ECO:0000256" key="2">
    <source>
        <dbReference type="ARBA" id="ARBA00023125"/>
    </source>
</evidence>
<evidence type="ECO:0000313" key="6">
    <source>
        <dbReference type="EMBL" id="NOJ25780.1"/>
    </source>
</evidence>
<reference evidence="6 7" key="2">
    <citation type="submission" date="2019-09" db="EMBL/GenBank/DDBJ databases">
        <title>Draft genome sequencing and comparative genomics of hatchery-associated Vibrios.</title>
        <authorList>
            <person name="Kehlet-Delgado H."/>
            <person name="Mueller R.S."/>
        </authorList>
    </citation>
    <scope>NUCLEOTIDE SEQUENCE [LARGE SCALE GENOMIC DNA]</scope>
    <source>
        <strain evidence="6 7">09-121-3</strain>
    </source>
</reference>
<dbReference type="PROSITE" id="PS50949">
    <property type="entry name" value="HTH_GNTR"/>
    <property type="match status" value="1"/>
</dbReference>
<proteinExistence type="predicted"/>
<evidence type="ECO:0000313" key="7">
    <source>
        <dbReference type="Proteomes" id="UP000576645"/>
    </source>
</evidence>
<evidence type="ECO:0000256" key="1">
    <source>
        <dbReference type="ARBA" id="ARBA00023015"/>
    </source>
</evidence>
<dbReference type="RefSeq" id="WP_006960954.1">
    <property type="nucleotide sequence ID" value="NZ_CP009265.1"/>
</dbReference>
<gene>
    <name evidence="6" type="ORF">F0238_23955</name>
    <name evidence="5" type="ORF">TW71_21745</name>
</gene>
<accession>A0A2A2CKG4</accession>
<dbReference type="PANTHER" id="PTHR44846:SF5">
    <property type="entry name" value="HTH-TYPE TRANSCRIPTIONAL REGULATOR GMUR"/>
    <property type="match status" value="1"/>
</dbReference>
<dbReference type="GO" id="GO:0045892">
    <property type="term" value="P:negative regulation of DNA-templated transcription"/>
    <property type="evidence" value="ECO:0007669"/>
    <property type="project" value="TreeGrafter"/>
</dbReference>
<dbReference type="Pfam" id="PF07702">
    <property type="entry name" value="UTRA"/>
    <property type="match status" value="1"/>
</dbReference>
<dbReference type="InterPro" id="IPR050679">
    <property type="entry name" value="Bact_HTH_transcr_reg"/>
</dbReference>
<comment type="caution">
    <text evidence="5">The sequence shown here is derived from an EMBL/GenBank/DDBJ whole genome shotgun (WGS) entry which is preliminary data.</text>
</comment>
<reference evidence="5" key="1">
    <citation type="journal article" date="2015" name="BMC Genomics">
        <title>Genome mining reveals unlocked bioactive potential of marine Gram-negative bacteria.</title>
        <authorList>
            <person name="Machado H."/>
            <person name="Sonnenschein E.C."/>
            <person name="Melchiorsen J."/>
            <person name="Gram L."/>
        </authorList>
    </citation>
    <scope>NUCLEOTIDE SEQUENCE</scope>
    <source>
        <strain evidence="5">S2052</strain>
    </source>
</reference>
<dbReference type="PRINTS" id="PR00035">
    <property type="entry name" value="HTHGNTR"/>
</dbReference>
<dbReference type="Pfam" id="PF00392">
    <property type="entry name" value="GntR"/>
    <property type="match status" value="1"/>
</dbReference>
<organism evidence="5">
    <name type="scientific">Vibrio coralliilyticus</name>
    <dbReference type="NCBI Taxonomy" id="190893"/>
    <lineage>
        <taxon>Bacteria</taxon>
        <taxon>Pseudomonadati</taxon>
        <taxon>Pseudomonadota</taxon>
        <taxon>Gammaproteobacteria</taxon>
        <taxon>Vibrionales</taxon>
        <taxon>Vibrionaceae</taxon>
        <taxon>Vibrio</taxon>
    </lineage>
</organism>
<name>A0A2A2CKG4_9VIBR</name>
<evidence type="ECO:0000259" key="4">
    <source>
        <dbReference type="PROSITE" id="PS50949"/>
    </source>
</evidence>
<dbReference type="Gene3D" id="3.40.1410.10">
    <property type="entry name" value="Chorismate lyase-like"/>
    <property type="match status" value="1"/>
</dbReference>
<dbReference type="Gene3D" id="1.10.10.10">
    <property type="entry name" value="Winged helix-like DNA-binding domain superfamily/Winged helix DNA-binding domain"/>
    <property type="match status" value="1"/>
</dbReference>
<dbReference type="AlphaFoldDB" id="A0A2A2CKG4"/>
<keyword evidence="1" id="KW-0805">Transcription regulation</keyword>
<dbReference type="InterPro" id="IPR036390">
    <property type="entry name" value="WH_DNA-bd_sf"/>
</dbReference>
<feature type="domain" description="HTH gntR-type" evidence="4">
    <location>
        <begin position="1"/>
        <end position="67"/>
    </location>
</feature>
<dbReference type="PANTHER" id="PTHR44846">
    <property type="entry name" value="MANNOSYL-D-GLYCERATE TRANSPORT/METABOLISM SYSTEM REPRESSOR MNGR-RELATED"/>
    <property type="match status" value="1"/>
</dbReference>
<dbReference type="SMART" id="SM00345">
    <property type="entry name" value="HTH_GNTR"/>
    <property type="match status" value="1"/>
</dbReference>
<dbReference type="InterPro" id="IPR028978">
    <property type="entry name" value="Chorismate_lyase_/UTRA_dom_sf"/>
</dbReference>
<dbReference type="STRING" id="190893.BA953_16805"/>
<dbReference type="GO" id="GO:0003700">
    <property type="term" value="F:DNA-binding transcription factor activity"/>
    <property type="evidence" value="ECO:0007669"/>
    <property type="project" value="InterPro"/>
</dbReference>
<dbReference type="OrthoDB" id="6626198at2"/>
<dbReference type="SMART" id="SM00866">
    <property type="entry name" value="UTRA"/>
    <property type="match status" value="1"/>
</dbReference>
<dbReference type="InterPro" id="IPR000524">
    <property type="entry name" value="Tscrpt_reg_HTH_GntR"/>
</dbReference>
<sequence>MKKYEFVVQDIISKISQKLISEKLPTERELSESYNVSRFTIRKALEKLQSIGIIYIKSGSGIYIYKNLDSSPLIYNSITEKRFNEISYKKIKINKRLTDSQEKQAFLLDDNDYIWNLKRLRLIDGKVTQIEETKIPVKMFPKMSDEIVEHSLQKHAIELGLKIEKYLTTYRAINISAEDAKLFGCKRSTAAMNITNRGFLKSGEVFIVSNVIDIDYQCTYHTPFNTEDIEFREKNSR</sequence>
<dbReference type="InterPro" id="IPR036388">
    <property type="entry name" value="WH-like_DNA-bd_sf"/>
</dbReference>
<dbReference type="Proteomes" id="UP000576645">
    <property type="component" value="Unassembled WGS sequence"/>
</dbReference>
<dbReference type="GO" id="GO:0003677">
    <property type="term" value="F:DNA binding"/>
    <property type="evidence" value="ECO:0007669"/>
    <property type="project" value="UniProtKB-KW"/>
</dbReference>
<evidence type="ECO:0000313" key="5">
    <source>
        <dbReference type="EMBL" id="KJY67627.1"/>
    </source>
</evidence>
<dbReference type="SUPFAM" id="SSF46785">
    <property type="entry name" value="Winged helix' DNA-binding domain"/>
    <property type="match status" value="1"/>
</dbReference>
<keyword evidence="2" id="KW-0238">DNA-binding</keyword>
<dbReference type="KEGG" id="vct:JV59_18920"/>
<dbReference type="CDD" id="cd07377">
    <property type="entry name" value="WHTH_GntR"/>
    <property type="match status" value="1"/>
</dbReference>
<keyword evidence="3" id="KW-0804">Transcription</keyword>